<evidence type="ECO:0000256" key="2">
    <source>
        <dbReference type="ARBA" id="ARBA00022478"/>
    </source>
</evidence>
<dbReference type="EMBL" id="JALJOS010000001">
    <property type="protein sequence ID" value="KAK9844502.1"/>
    <property type="molecule type" value="Genomic_DNA"/>
</dbReference>
<dbReference type="Pfam" id="PF05645">
    <property type="entry name" value="RNA_pol_Rpc82"/>
    <property type="match status" value="1"/>
</dbReference>
<name>A0AAW1SG21_9CHLO</name>
<gene>
    <name evidence="9" type="ORF">WJX74_003336</name>
</gene>
<dbReference type="GO" id="GO:0005666">
    <property type="term" value="C:RNA polymerase III complex"/>
    <property type="evidence" value="ECO:0007669"/>
    <property type="project" value="UniProtKB-UniRule"/>
</dbReference>
<protein>
    <recommendedName>
        <fullName evidence="5">DNA-directed RNA polymerase III subunit RPC3</fullName>
        <shortName evidence="5">RNA polymerase III subunit C3</shortName>
    </recommendedName>
</protein>
<keyword evidence="10" id="KW-1185">Reference proteome</keyword>
<evidence type="ECO:0000256" key="3">
    <source>
        <dbReference type="ARBA" id="ARBA00023163"/>
    </source>
</evidence>
<dbReference type="PANTHER" id="PTHR12949">
    <property type="entry name" value="RNA POLYMERASE III DNA DIRECTED -RELATED"/>
    <property type="match status" value="1"/>
</dbReference>
<comment type="function">
    <text evidence="5">DNA-dependent RNA polymerase catalyzes the transcription of DNA into RNA using the four ribonucleoside triphosphates as substrates. Specific core component of RNA polymerase III which synthesizes small RNAs, such as 5S rRNA and tRNAs.</text>
</comment>
<feature type="domain" description="DNA-directed RNA polymerase III subunit RPC3 winged-helix" evidence="8">
    <location>
        <begin position="389"/>
        <end position="465"/>
    </location>
</feature>
<organism evidence="9 10">
    <name type="scientific">Apatococcus lobatus</name>
    <dbReference type="NCBI Taxonomy" id="904363"/>
    <lineage>
        <taxon>Eukaryota</taxon>
        <taxon>Viridiplantae</taxon>
        <taxon>Chlorophyta</taxon>
        <taxon>core chlorophytes</taxon>
        <taxon>Trebouxiophyceae</taxon>
        <taxon>Chlorellales</taxon>
        <taxon>Chlorellaceae</taxon>
        <taxon>Apatococcus</taxon>
    </lineage>
</organism>
<comment type="subcellular location">
    <subcellularLocation>
        <location evidence="1 5">Nucleus</location>
    </subcellularLocation>
</comment>
<evidence type="ECO:0000313" key="10">
    <source>
        <dbReference type="Proteomes" id="UP001438707"/>
    </source>
</evidence>
<dbReference type="GO" id="GO:0006351">
    <property type="term" value="P:DNA-templated transcription"/>
    <property type="evidence" value="ECO:0007669"/>
    <property type="project" value="InterPro"/>
</dbReference>
<feature type="domain" description="RNA polymerase III Rpc82 C -terminal" evidence="6">
    <location>
        <begin position="162"/>
        <end position="331"/>
    </location>
</feature>
<evidence type="ECO:0000313" key="9">
    <source>
        <dbReference type="EMBL" id="KAK9844502.1"/>
    </source>
</evidence>
<evidence type="ECO:0000259" key="7">
    <source>
        <dbReference type="Pfam" id="PF08221"/>
    </source>
</evidence>
<dbReference type="Gene3D" id="1.10.10.10">
    <property type="entry name" value="Winged helix-like DNA-binding domain superfamily/Winged helix DNA-binding domain"/>
    <property type="match status" value="4"/>
</dbReference>
<dbReference type="Proteomes" id="UP001438707">
    <property type="component" value="Unassembled WGS sequence"/>
</dbReference>
<reference evidence="9 10" key="1">
    <citation type="journal article" date="2024" name="Nat. Commun.">
        <title>Phylogenomics reveals the evolutionary origins of lichenization in chlorophyte algae.</title>
        <authorList>
            <person name="Puginier C."/>
            <person name="Libourel C."/>
            <person name="Otte J."/>
            <person name="Skaloud P."/>
            <person name="Haon M."/>
            <person name="Grisel S."/>
            <person name="Petersen M."/>
            <person name="Berrin J.G."/>
            <person name="Delaux P.M."/>
            <person name="Dal Grande F."/>
            <person name="Keller J."/>
        </authorList>
    </citation>
    <scope>NUCLEOTIDE SEQUENCE [LARGE SCALE GENOMIC DNA]</scope>
    <source>
        <strain evidence="9 10">SAG 2145</strain>
    </source>
</reference>
<sequence length="676" mass="75382">MAELVHPEACQLATLIVEEQLGPICKEICALLLRKGYQTLFELAKTSGCPRAELYDALLVLTQHNCIQPFVLEQEEGAKTSPQTVFQPDLLAILHRLRSARCLLHIADTWKGTNGQDETKIAEAIVEGLLENGRLTSQQIYRNVAGKLGCAVDDSTKATKKLLCQLISSHYVERAPPANLTLPKPAIHPDAMAKGRGISAVAKAQEEQAANLRRLDKVSYGRDRFRIPSDLRLDDGHSAAESALKRQKLSHSASTEALDMGTDPILWRVCYEEFNRSFRHAACIAMISQARDEEAAAIASAILTKTRHFETRLKEQESQPLSAAMIKASLEEMMQSGEEVSPIHDVDAVLREIERDDLEMMTSSTGGPDGTMYQVQLDTCINLARLKTIESIVGARFGLLGLRIWRALFLSGQLEQKTIQDMAIGDQKDTRQLLYGMLKGGFMAVTEIPKSADRAASRTFYTWRVRRDIVSERIGLDMVHSMFNIASRLHTESLLNLELVQQLESGNTTILKTHRQQVSHLTGARDLLESSLFRMDELNSVRLPYDHPLTPETYSGAYGNSTSAVEIAFSARVVEQTEYLLAGPALPTSPTARQASHKRKRQLEVGPGARSHRLYTYLFLETRQAGDQMRKRHAVNDPRLRAARVNGAFDLLGAPRYNRPFQDICLETNVKVEVCL</sequence>
<dbReference type="InterPro" id="IPR039748">
    <property type="entry name" value="RPC3"/>
</dbReference>
<comment type="caution">
    <text evidence="9">The sequence shown here is derived from an EMBL/GenBank/DDBJ whole genome shotgun (WGS) entry which is preliminary data.</text>
</comment>
<dbReference type="InterPro" id="IPR013197">
    <property type="entry name" value="RNA_pol_III_RPC82-rel_HTH"/>
</dbReference>
<keyword evidence="3 5" id="KW-0804">Transcription</keyword>
<evidence type="ECO:0000256" key="4">
    <source>
        <dbReference type="ARBA" id="ARBA00023242"/>
    </source>
</evidence>
<dbReference type="Pfam" id="PF22536">
    <property type="entry name" value="WHD_POLR3C"/>
    <property type="match status" value="1"/>
</dbReference>
<evidence type="ECO:0000256" key="5">
    <source>
        <dbReference type="RuleBase" id="RU367076"/>
    </source>
</evidence>
<dbReference type="AlphaFoldDB" id="A0AAW1SG21"/>
<dbReference type="PANTHER" id="PTHR12949:SF0">
    <property type="entry name" value="DNA-DIRECTED RNA POLYMERASE III SUBUNIT RPC3"/>
    <property type="match status" value="1"/>
</dbReference>
<keyword evidence="2 5" id="KW-0240">DNA-directed RNA polymerase</keyword>
<dbReference type="GO" id="GO:0003697">
    <property type="term" value="F:single-stranded DNA binding"/>
    <property type="evidence" value="ECO:0007669"/>
    <property type="project" value="UniProtKB-UniRule"/>
</dbReference>
<dbReference type="InterPro" id="IPR055207">
    <property type="entry name" value="POLR3C_WHD"/>
</dbReference>
<dbReference type="Pfam" id="PF08221">
    <property type="entry name" value="HTH_9"/>
    <property type="match status" value="1"/>
</dbReference>
<accession>A0AAW1SG21</accession>
<comment type="subunit">
    <text evidence="5">Component of the RNA polymerase III (Pol III) complex consisting of 17 subunits.</text>
</comment>
<evidence type="ECO:0000259" key="8">
    <source>
        <dbReference type="Pfam" id="PF22536"/>
    </source>
</evidence>
<evidence type="ECO:0000259" key="6">
    <source>
        <dbReference type="Pfam" id="PF05645"/>
    </source>
</evidence>
<dbReference type="InterPro" id="IPR036388">
    <property type="entry name" value="WH-like_DNA-bd_sf"/>
</dbReference>
<keyword evidence="4 5" id="KW-0539">Nucleus</keyword>
<proteinExistence type="inferred from homology"/>
<dbReference type="InterPro" id="IPR008806">
    <property type="entry name" value="RNA_pol_III_Rpc82_C"/>
</dbReference>
<feature type="domain" description="RNA polymerase III subunit RPC82-related helix-turn-helix" evidence="7">
    <location>
        <begin position="11"/>
        <end position="68"/>
    </location>
</feature>
<comment type="similarity">
    <text evidence="5">Belongs to the eukaryotic RPC3/POLR3C RNA polymerase subunit family.</text>
</comment>
<evidence type="ECO:0000256" key="1">
    <source>
        <dbReference type="ARBA" id="ARBA00004123"/>
    </source>
</evidence>